<sequence>MSLKISKKKSVYYLKGEIIKSTVNPFLSYFEKKLNTKKKIVLNIDKTKEIDKAGLSALKEILDKGLQNSKDVFITGKGCKEIYDDLHHYKTV</sequence>
<dbReference type="Proteomes" id="UP000239068">
    <property type="component" value="Unassembled WGS sequence"/>
</dbReference>
<evidence type="ECO:0000259" key="1">
    <source>
        <dbReference type="PROSITE" id="PS50801"/>
    </source>
</evidence>
<keyword evidence="3" id="KW-1185">Reference proteome</keyword>
<evidence type="ECO:0000313" key="3">
    <source>
        <dbReference type="Proteomes" id="UP000239068"/>
    </source>
</evidence>
<dbReference type="SUPFAM" id="SSF52091">
    <property type="entry name" value="SpoIIaa-like"/>
    <property type="match status" value="1"/>
</dbReference>
<feature type="domain" description="STAS" evidence="1">
    <location>
        <begin position="1"/>
        <end position="76"/>
    </location>
</feature>
<dbReference type="PROSITE" id="PS50801">
    <property type="entry name" value="STAS"/>
    <property type="match status" value="1"/>
</dbReference>
<comment type="caution">
    <text evidence="2">The sequence shown here is derived from an EMBL/GenBank/DDBJ whole genome shotgun (WGS) entry which is preliminary data.</text>
</comment>
<name>A0A2S7WVS6_9FLAO</name>
<evidence type="ECO:0000313" key="2">
    <source>
        <dbReference type="EMBL" id="PQJ81657.1"/>
    </source>
</evidence>
<dbReference type="AlphaFoldDB" id="A0A2S7WVS6"/>
<dbReference type="Gene3D" id="3.30.750.24">
    <property type="entry name" value="STAS domain"/>
    <property type="match status" value="1"/>
</dbReference>
<gene>
    <name evidence="2" type="ORF">BTO16_03320</name>
</gene>
<reference evidence="2 3" key="1">
    <citation type="submission" date="2016-12" db="EMBL/GenBank/DDBJ databases">
        <title>Trade-off between light-utilization and light-protection in marine flavobacteria.</title>
        <authorList>
            <person name="Kumagai Y."/>
            <person name="Yoshizawa S."/>
            <person name="Kogure K."/>
            <person name="Iwasaki W."/>
        </authorList>
    </citation>
    <scope>NUCLEOTIDE SEQUENCE [LARGE SCALE GENOMIC DNA]</scope>
    <source>
        <strain evidence="2 3">ATCC 43844</strain>
    </source>
</reference>
<protein>
    <recommendedName>
        <fullName evidence="1">STAS domain-containing protein</fullName>
    </recommendedName>
</protein>
<accession>A0A2S7WVS6</accession>
<proteinExistence type="predicted"/>
<dbReference type="InterPro" id="IPR036513">
    <property type="entry name" value="STAS_dom_sf"/>
</dbReference>
<dbReference type="RefSeq" id="WP_105020229.1">
    <property type="nucleotide sequence ID" value="NZ_MSCM01000001.1"/>
</dbReference>
<dbReference type="InterPro" id="IPR002645">
    <property type="entry name" value="STAS_dom"/>
</dbReference>
<organism evidence="2 3">
    <name type="scientific">Polaribacter glomeratus</name>
    <dbReference type="NCBI Taxonomy" id="102"/>
    <lineage>
        <taxon>Bacteria</taxon>
        <taxon>Pseudomonadati</taxon>
        <taxon>Bacteroidota</taxon>
        <taxon>Flavobacteriia</taxon>
        <taxon>Flavobacteriales</taxon>
        <taxon>Flavobacteriaceae</taxon>
    </lineage>
</organism>
<dbReference type="Pfam" id="PF01740">
    <property type="entry name" value="STAS"/>
    <property type="match status" value="1"/>
</dbReference>
<dbReference type="OrthoDB" id="1163458at2"/>
<dbReference type="EMBL" id="MSCM01000001">
    <property type="protein sequence ID" value="PQJ81657.1"/>
    <property type="molecule type" value="Genomic_DNA"/>
</dbReference>